<dbReference type="AlphaFoldDB" id="M7ZRC0"/>
<organism evidence="1">
    <name type="scientific">Triticum urartu</name>
    <name type="common">Red wild einkorn</name>
    <name type="synonym">Crithodium urartu</name>
    <dbReference type="NCBI Taxonomy" id="4572"/>
    <lineage>
        <taxon>Eukaryota</taxon>
        <taxon>Viridiplantae</taxon>
        <taxon>Streptophyta</taxon>
        <taxon>Embryophyta</taxon>
        <taxon>Tracheophyta</taxon>
        <taxon>Spermatophyta</taxon>
        <taxon>Magnoliopsida</taxon>
        <taxon>Liliopsida</taxon>
        <taxon>Poales</taxon>
        <taxon>Poaceae</taxon>
        <taxon>BOP clade</taxon>
        <taxon>Pooideae</taxon>
        <taxon>Triticodae</taxon>
        <taxon>Triticeae</taxon>
        <taxon>Triticinae</taxon>
        <taxon>Triticum</taxon>
    </lineage>
</organism>
<name>M7ZRC0_TRIUA</name>
<reference evidence="1" key="1">
    <citation type="journal article" date="2013" name="Nature">
        <title>Draft genome of the wheat A-genome progenitor Triticum urartu.</title>
        <authorList>
            <person name="Ling H.Q."/>
            <person name="Zhao S."/>
            <person name="Liu D."/>
            <person name="Wang J."/>
            <person name="Sun H."/>
            <person name="Zhang C."/>
            <person name="Fan H."/>
            <person name="Li D."/>
            <person name="Dong L."/>
            <person name="Tao Y."/>
            <person name="Gao C."/>
            <person name="Wu H."/>
            <person name="Li Y."/>
            <person name="Cui Y."/>
            <person name="Guo X."/>
            <person name="Zheng S."/>
            <person name="Wang B."/>
            <person name="Yu K."/>
            <person name="Liang Q."/>
            <person name="Yang W."/>
            <person name="Lou X."/>
            <person name="Chen J."/>
            <person name="Feng M."/>
            <person name="Jian J."/>
            <person name="Zhang X."/>
            <person name="Luo G."/>
            <person name="Jiang Y."/>
            <person name="Liu J."/>
            <person name="Wang Z."/>
            <person name="Sha Y."/>
            <person name="Zhang B."/>
            <person name="Wu H."/>
            <person name="Tang D."/>
            <person name="Shen Q."/>
            <person name="Xue P."/>
            <person name="Zou S."/>
            <person name="Wang X."/>
            <person name="Liu X."/>
            <person name="Wang F."/>
            <person name="Yang Y."/>
            <person name="An X."/>
            <person name="Dong Z."/>
            <person name="Zhang K."/>
            <person name="Zhang X."/>
            <person name="Luo M.C."/>
            <person name="Dvorak J."/>
            <person name="Tong Y."/>
            <person name="Wang J."/>
            <person name="Yang H."/>
            <person name="Li Z."/>
            <person name="Wang D."/>
            <person name="Zhang A."/>
            <person name="Wang J."/>
        </authorList>
    </citation>
    <scope>NUCLEOTIDE SEQUENCE</scope>
</reference>
<gene>
    <name evidence="1" type="ORF">TRIUR3_11330</name>
</gene>
<evidence type="ECO:0000313" key="1">
    <source>
        <dbReference type="EMBL" id="EMS62667.1"/>
    </source>
</evidence>
<sequence>MKDAGLLEAKTDRRGRSTMTALMGVEECTKTLRSLSAGVAAPAAASQPHPDLLRQCEQDGQGRMQSEDPNSGLEAWAEGLRKIKEQLDHDKDVGGGFSAMWDYCLTFHSYFRCP</sequence>
<accession>M7ZRC0</accession>
<proteinExistence type="predicted"/>
<dbReference type="EMBL" id="KD079246">
    <property type="protein sequence ID" value="EMS62667.1"/>
    <property type="molecule type" value="Genomic_DNA"/>
</dbReference>
<protein>
    <submittedName>
        <fullName evidence="1">Uncharacterized protein</fullName>
    </submittedName>
</protein>